<sequence length="598" mass="68448">MCSMMKRTIEIREEGVPEAFAVVRKSWEEGGVRFLSWSFRAERETVFPPVRIHITVPARGIHYRWTPKLHLIKALNSDWFENLYETSGFTGAPVECLIAQDNRNCAVIALSDTLHTIGMKSIPVEETAQYDVEIALFDREAYRGMEYSVTVRVDTRPLPYYKALADTAKWWETIPGNEPAVVPEAAREIMYSTWYSYHQNVDEKTLFAQAELAKELGCGSLLLDDGWQTEDTGRGYAYCGDWKPAPSKFPDMAGFVKRMHDIGMGVIPWYSVPFVGERSENFQRFKDMLIDPDAEREWHVLDPRYPEVREFLIGIYEKALLDWDLDGFKLDFVDEFVVTPFSGREEDDRRDCTSFTEAADRLMKDCMARLKSHKADIMLEFRQTYNGPRMRSFGNIFRAVDCPFYDAENHVRVTDLRLIAGESAVHSDMLMWDREDTAAGAALQMIQILFSVPQLSMRLEELPREHKEMLAYYCGLWKRYKKAFLEGSFEPLNPQCRYNVIMGRAGEQLACTYHSRELVSVHQPAREMVFVNGTGREGLLLRLGSGKTVYKMTVRECTGEQLSSGLLTDDGGILTVPVPAGGTVELIKNETDFSIHKS</sequence>
<dbReference type="GO" id="GO:0016052">
    <property type="term" value="P:carbohydrate catabolic process"/>
    <property type="evidence" value="ECO:0007669"/>
    <property type="project" value="InterPro"/>
</dbReference>
<organism evidence="1 2">
    <name type="scientific">Hungatella hathewayi</name>
    <dbReference type="NCBI Taxonomy" id="154046"/>
    <lineage>
        <taxon>Bacteria</taxon>
        <taxon>Bacillati</taxon>
        <taxon>Bacillota</taxon>
        <taxon>Clostridia</taxon>
        <taxon>Lachnospirales</taxon>
        <taxon>Lachnospiraceae</taxon>
        <taxon>Hungatella</taxon>
    </lineage>
</organism>
<dbReference type="AlphaFoldDB" id="A0A173YJB5"/>
<protein>
    <submittedName>
        <fullName evidence="1">Glycoside hydrolase clan GH-D</fullName>
    </submittedName>
</protein>
<dbReference type="EMBL" id="CYZE01000001">
    <property type="protein sequence ID" value="CUN63276.1"/>
    <property type="molecule type" value="Genomic_DNA"/>
</dbReference>
<dbReference type="PANTHER" id="PTHR43053">
    <property type="entry name" value="GLYCOSIDASE FAMILY 31"/>
    <property type="match status" value="1"/>
</dbReference>
<name>A0A173YJB5_9FIRM</name>
<dbReference type="InterPro" id="IPR002252">
    <property type="entry name" value="Glyco_hydro_36"/>
</dbReference>
<gene>
    <name evidence="1" type="ORF">ERS852407_00759</name>
</gene>
<keyword evidence="1" id="KW-0378">Hydrolase</keyword>
<dbReference type="Pfam" id="PF02065">
    <property type="entry name" value="Melibiase"/>
    <property type="match status" value="1"/>
</dbReference>
<evidence type="ECO:0000313" key="2">
    <source>
        <dbReference type="Proteomes" id="UP000095651"/>
    </source>
</evidence>
<evidence type="ECO:0000313" key="1">
    <source>
        <dbReference type="EMBL" id="CUN63276.1"/>
    </source>
</evidence>
<proteinExistence type="predicted"/>
<dbReference type="GO" id="GO:0004557">
    <property type="term" value="F:alpha-galactosidase activity"/>
    <property type="evidence" value="ECO:0007669"/>
    <property type="project" value="InterPro"/>
</dbReference>
<accession>A0A173YJB5</accession>
<dbReference type="SUPFAM" id="SSF51445">
    <property type="entry name" value="(Trans)glycosidases"/>
    <property type="match status" value="1"/>
</dbReference>
<dbReference type="InterPro" id="IPR050985">
    <property type="entry name" value="Alpha-glycosidase_related"/>
</dbReference>
<dbReference type="InterPro" id="IPR017853">
    <property type="entry name" value="GH"/>
</dbReference>
<dbReference type="InterPro" id="IPR013785">
    <property type="entry name" value="Aldolase_TIM"/>
</dbReference>
<dbReference type="Proteomes" id="UP000095651">
    <property type="component" value="Unassembled WGS sequence"/>
</dbReference>
<reference evidence="1 2" key="1">
    <citation type="submission" date="2015-09" db="EMBL/GenBank/DDBJ databases">
        <authorList>
            <consortium name="Pathogen Informatics"/>
        </authorList>
    </citation>
    <scope>NUCLEOTIDE SEQUENCE [LARGE SCALE GENOMIC DNA]</scope>
    <source>
        <strain evidence="1 2">2789STDY5608850</strain>
    </source>
</reference>
<dbReference type="CDD" id="cd14791">
    <property type="entry name" value="GH36"/>
    <property type="match status" value="1"/>
</dbReference>
<dbReference type="Gene3D" id="3.20.20.70">
    <property type="entry name" value="Aldolase class I"/>
    <property type="match status" value="1"/>
</dbReference>